<evidence type="ECO:0000259" key="7">
    <source>
        <dbReference type="PROSITE" id="PS50106"/>
    </source>
</evidence>
<protein>
    <submittedName>
        <fullName evidence="9">Patj-like</fullName>
    </submittedName>
</protein>
<dbReference type="InterPro" id="IPR001478">
    <property type="entry name" value="PDZ"/>
</dbReference>
<dbReference type="FunCoup" id="A0A194QVL6">
    <property type="interactions" value="73"/>
</dbReference>
<feature type="region of interest" description="Disordered" evidence="5">
    <location>
        <begin position="1031"/>
        <end position="1056"/>
    </location>
</feature>
<dbReference type="Pfam" id="PF00595">
    <property type="entry name" value="PDZ"/>
    <property type="match status" value="6"/>
</dbReference>
<name>A0A194QVL6_PAPMA</name>
<feature type="domain" description="PDZ" evidence="7">
    <location>
        <begin position="424"/>
        <end position="509"/>
    </location>
</feature>
<dbReference type="PANTHER" id="PTHR19964:SF92">
    <property type="entry name" value="PATJ HOMOLOG"/>
    <property type="match status" value="1"/>
</dbReference>
<dbReference type="InterPro" id="IPR004172">
    <property type="entry name" value="L27_dom"/>
</dbReference>
<feature type="domain" description="PDZ" evidence="7">
    <location>
        <begin position="783"/>
        <end position="872"/>
    </location>
</feature>
<feature type="compositionally biased region" description="Pro residues" evidence="5">
    <location>
        <begin position="1032"/>
        <end position="1056"/>
    </location>
</feature>
<dbReference type="CDD" id="cd06667">
    <property type="entry name" value="PDZ2_MUPP1-like"/>
    <property type="match status" value="1"/>
</dbReference>
<dbReference type="PROSITE" id="PS51022">
    <property type="entry name" value="L27"/>
    <property type="match status" value="1"/>
</dbReference>
<gene>
    <name evidence="9" type="ORF">RR48_11152</name>
</gene>
<evidence type="ECO:0000256" key="3">
    <source>
        <dbReference type="ARBA" id="ARBA00022737"/>
    </source>
</evidence>
<keyword evidence="6" id="KW-1133">Transmembrane helix</keyword>
<dbReference type="GO" id="GO:0016020">
    <property type="term" value="C:membrane"/>
    <property type="evidence" value="ECO:0007669"/>
    <property type="project" value="UniProtKB-SubCell"/>
</dbReference>
<proteinExistence type="predicted"/>
<dbReference type="Proteomes" id="UP000053240">
    <property type="component" value="Unassembled WGS sequence"/>
</dbReference>
<evidence type="ECO:0000256" key="5">
    <source>
        <dbReference type="SAM" id="MobiDB-lite"/>
    </source>
</evidence>
<keyword evidence="2" id="KW-0597">Phosphoprotein</keyword>
<feature type="transmembrane region" description="Helical" evidence="6">
    <location>
        <begin position="6"/>
        <end position="27"/>
    </location>
</feature>
<feature type="region of interest" description="Disordered" evidence="5">
    <location>
        <begin position="153"/>
        <end position="177"/>
    </location>
</feature>
<dbReference type="PROSITE" id="PS50106">
    <property type="entry name" value="PDZ"/>
    <property type="match status" value="6"/>
</dbReference>
<keyword evidence="10" id="KW-1185">Reference proteome</keyword>
<feature type="domain" description="PDZ" evidence="7">
    <location>
        <begin position="617"/>
        <end position="706"/>
    </location>
</feature>
<dbReference type="PANTHER" id="PTHR19964">
    <property type="entry name" value="MULTIPLE PDZ DOMAIN PROTEIN"/>
    <property type="match status" value="1"/>
</dbReference>
<sequence length="1056" mass="111204">MWASRVRYAIIFLAFVNIIYCSALKLASIDKTYKKGLDAYAGERWSECIAKFEETLHFMHLGVNISNALQQLESVKAAVDQNDDPKLKAATSDDLNMLINLLESPILRSIATLHDSVAMLATQVAHHPSMLPGDFDITPAGDLALQTRNLYGSHEGEEEQRVPQVSPPNSLEFGSNSDNERILGLDTVSVDSSMSPKQNRGILDLSRNDDSLASASTNIVAGDWAQVEIINLVNDGTGLGFGIIGARTSGVIVKTILAGGVADRDGRLKSGDHILQIGDVSIIGARTSGVIVKTILAGGVADRDGRLKSGDHILQIGDVSLMEMGSEQVAGVLRASGSRVRLVVARAVDPAAVQPSIAPIVPARLLSNPEALDRYLLDTGFEQVFNTQPALVPPNPAPNRFVFGSSVTPPPDSDAESPEVDRFTVQLKKDENGLGITIAGYVCEKEELSGIFVKSVSAGSAAALSGAVRVNDRIVAVDGVSLAGKSNQRAVDALKQSGNVVTLQLERYLRGEKFEQLQQAIAAGESAASAAPHNPFLHMHRPDPRHAPHPPHVHGHDLPMMHLHSSSEPNEEEIVEPAAAPRTPTPQPAFEMPRTNEQKEAIRRKWQAILGEDVEIVVGVVVRGCGGLGISLEGTVDVEGGREVRPHHYVRSVLPEGPVGRAGVHRPGDELLEVNGHRLLGMNHLEVVSILKELSSEVCMVCARPRAAPAPAPALAPHHALDLAPPAHTLVKAKSDGSLAGAGGEEGGALAAGKARSRSLEPLTGLAMWASEPQIIGEDVEIVVGVVVRGCGGLGISLEGTVDVEGGREVRPHHYVRSVLPEGPVGRAGVHRPGDELLEVNGHRLLGMNHLEVVSILKELSSEVCMVCARPRAAPAPAPAPAPHHALDPSPHAHTLVKAKSDGSLAGAGGEEGGALAAGKARSRSLEPLTGLAMWASEPQIIELVKGERGLGFSILDYQDPLRPAATLVVIRSLVPGGVAQQDGRLIPGDRLLFVNDQNLEDASLEQAVAALKGAPRGLVRIGVAKPLPLADAPPPLPASAPPAPAAPATPAPDTD</sequence>
<dbReference type="EMBL" id="KQ461181">
    <property type="protein sequence ID" value="KPJ07596.1"/>
    <property type="molecule type" value="Genomic_DNA"/>
</dbReference>
<comment type="subcellular location">
    <subcellularLocation>
        <location evidence="1">Membrane</location>
    </subcellularLocation>
</comment>
<feature type="domain" description="L27" evidence="8">
    <location>
        <begin position="61"/>
        <end position="125"/>
    </location>
</feature>
<dbReference type="SUPFAM" id="SSF50156">
    <property type="entry name" value="PDZ domain-like"/>
    <property type="match status" value="6"/>
</dbReference>
<keyword evidence="3" id="KW-0677">Repeat</keyword>
<evidence type="ECO:0000313" key="10">
    <source>
        <dbReference type="Proteomes" id="UP000053240"/>
    </source>
</evidence>
<accession>A0A194QVL6</accession>
<evidence type="ECO:0000256" key="1">
    <source>
        <dbReference type="ARBA" id="ARBA00004370"/>
    </source>
</evidence>
<feature type="compositionally biased region" description="Polar residues" evidence="5">
    <location>
        <begin position="167"/>
        <end position="177"/>
    </location>
</feature>
<reference evidence="9 10" key="1">
    <citation type="journal article" date="2015" name="Nat. Commun.">
        <title>Outbred genome sequencing and CRISPR/Cas9 gene editing in butterflies.</title>
        <authorList>
            <person name="Li X."/>
            <person name="Fan D."/>
            <person name="Zhang W."/>
            <person name="Liu G."/>
            <person name="Zhang L."/>
            <person name="Zhao L."/>
            <person name="Fang X."/>
            <person name="Chen L."/>
            <person name="Dong Y."/>
            <person name="Chen Y."/>
            <person name="Ding Y."/>
            <person name="Zhao R."/>
            <person name="Feng M."/>
            <person name="Zhu Y."/>
            <person name="Feng Y."/>
            <person name="Jiang X."/>
            <person name="Zhu D."/>
            <person name="Xiang H."/>
            <person name="Feng X."/>
            <person name="Li S."/>
            <person name="Wang J."/>
            <person name="Zhang G."/>
            <person name="Kronforst M.R."/>
            <person name="Wang W."/>
        </authorList>
    </citation>
    <scope>NUCLEOTIDE SEQUENCE [LARGE SCALE GENOMIC DNA]</scope>
    <source>
        <strain evidence="9">Ya'a_city_454_Pm</strain>
        <tissue evidence="9">Whole body</tissue>
    </source>
</reference>
<evidence type="ECO:0000259" key="8">
    <source>
        <dbReference type="PROSITE" id="PS51022"/>
    </source>
</evidence>
<organism evidence="9 10">
    <name type="scientific">Papilio machaon</name>
    <name type="common">Old World swallowtail butterfly</name>
    <dbReference type="NCBI Taxonomy" id="76193"/>
    <lineage>
        <taxon>Eukaryota</taxon>
        <taxon>Metazoa</taxon>
        <taxon>Ecdysozoa</taxon>
        <taxon>Arthropoda</taxon>
        <taxon>Hexapoda</taxon>
        <taxon>Insecta</taxon>
        <taxon>Pterygota</taxon>
        <taxon>Neoptera</taxon>
        <taxon>Endopterygota</taxon>
        <taxon>Lepidoptera</taxon>
        <taxon>Glossata</taxon>
        <taxon>Ditrysia</taxon>
        <taxon>Papilionoidea</taxon>
        <taxon>Papilionidae</taxon>
        <taxon>Papilioninae</taxon>
        <taxon>Papilio</taxon>
    </lineage>
</organism>
<feature type="region of interest" description="Disordered" evidence="5">
    <location>
        <begin position="541"/>
        <end position="594"/>
    </location>
</feature>
<evidence type="ECO:0000256" key="6">
    <source>
        <dbReference type="SAM" id="Phobius"/>
    </source>
</evidence>
<evidence type="ECO:0000313" key="9">
    <source>
        <dbReference type="EMBL" id="KPJ07596.1"/>
    </source>
</evidence>
<dbReference type="GO" id="GO:0030054">
    <property type="term" value="C:cell junction"/>
    <property type="evidence" value="ECO:0007669"/>
    <property type="project" value="UniProtKB-ARBA"/>
</dbReference>
<keyword evidence="6" id="KW-0812">Transmembrane</keyword>
<evidence type="ECO:0000256" key="4">
    <source>
        <dbReference type="ARBA" id="ARBA00023136"/>
    </source>
</evidence>
<evidence type="ECO:0000256" key="2">
    <source>
        <dbReference type="ARBA" id="ARBA00022553"/>
    </source>
</evidence>
<feature type="domain" description="PDZ" evidence="7">
    <location>
        <begin position="280"/>
        <end position="348"/>
    </location>
</feature>
<dbReference type="InterPro" id="IPR051342">
    <property type="entry name" value="PDZ_scaffold"/>
</dbReference>
<keyword evidence="4 6" id="KW-0472">Membrane</keyword>
<dbReference type="Gene3D" id="2.30.42.10">
    <property type="match status" value="6"/>
</dbReference>
<dbReference type="FunFam" id="2.30.42.10:FF:000070">
    <property type="entry name" value="Multiple PDZ domain protein"/>
    <property type="match status" value="1"/>
</dbReference>
<feature type="domain" description="PDZ" evidence="7">
    <location>
        <begin position="941"/>
        <end position="1016"/>
    </location>
</feature>
<dbReference type="Gene3D" id="1.10.287.650">
    <property type="entry name" value="L27 domain"/>
    <property type="match status" value="1"/>
</dbReference>
<dbReference type="CDD" id="cd06669">
    <property type="entry name" value="PDZ5_MUPP1-like"/>
    <property type="match status" value="1"/>
</dbReference>
<dbReference type="AlphaFoldDB" id="A0A194QVL6"/>
<feature type="domain" description="PDZ" evidence="7">
    <location>
        <begin position="229"/>
        <end position="279"/>
    </location>
</feature>
<dbReference type="STRING" id="76193.A0A194QVL6"/>
<dbReference type="SMART" id="SM00228">
    <property type="entry name" value="PDZ"/>
    <property type="match status" value="5"/>
</dbReference>
<dbReference type="InterPro" id="IPR036034">
    <property type="entry name" value="PDZ_sf"/>
</dbReference>
<dbReference type="InParanoid" id="A0A194QVL6"/>